<dbReference type="EMBL" id="GACK01001037">
    <property type="protein sequence ID" value="JAA63997.1"/>
    <property type="molecule type" value="mRNA"/>
</dbReference>
<feature type="compositionally biased region" description="Low complexity" evidence="1">
    <location>
        <begin position="1816"/>
        <end position="1846"/>
    </location>
</feature>
<feature type="compositionally biased region" description="Low complexity" evidence="1">
    <location>
        <begin position="215"/>
        <end position="231"/>
    </location>
</feature>
<accession>L7MJK6</accession>
<dbReference type="InterPro" id="IPR056841">
    <property type="entry name" value="TNRC18_BAHCC1-like_SH3"/>
</dbReference>
<dbReference type="Pfam" id="PF24912">
    <property type="entry name" value="SH3_TNRC18"/>
    <property type="match status" value="1"/>
</dbReference>
<reference evidence="3" key="2">
    <citation type="journal article" date="2015" name="J. Proteomics">
        <title>Sexual differences in the sialomes of the zebra tick, Rhipicephalus pulchellus.</title>
        <authorList>
            <person name="Tan A.W."/>
            <person name="Francischetti I.M."/>
            <person name="Slovak M."/>
            <person name="Kini R.M."/>
            <person name="Ribeiro J.M."/>
        </authorList>
    </citation>
    <scope>NUCLEOTIDE SEQUENCE</scope>
    <source>
        <tissue evidence="3">Salivary gland</tissue>
    </source>
</reference>
<feature type="region of interest" description="Disordered" evidence="1">
    <location>
        <begin position="377"/>
        <end position="469"/>
    </location>
</feature>
<feature type="region of interest" description="Disordered" evidence="1">
    <location>
        <begin position="1040"/>
        <end position="1060"/>
    </location>
</feature>
<feature type="domain" description="BAH" evidence="2">
    <location>
        <begin position="2296"/>
        <end position="2417"/>
    </location>
</feature>
<dbReference type="GO" id="GO:0003682">
    <property type="term" value="F:chromatin binding"/>
    <property type="evidence" value="ECO:0007669"/>
    <property type="project" value="InterPro"/>
</dbReference>
<feature type="compositionally biased region" description="Basic residues" evidence="1">
    <location>
        <begin position="2118"/>
        <end position="2148"/>
    </location>
</feature>
<name>L7MJK6_RHIPC</name>
<feature type="compositionally biased region" description="Basic residues" evidence="1">
    <location>
        <begin position="2080"/>
        <end position="2091"/>
    </location>
</feature>
<feature type="compositionally biased region" description="Basic and acidic residues" evidence="1">
    <location>
        <begin position="1495"/>
        <end position="1504"/>
    </location>
</feature>
<reference evidence="3" key="1">
    <citation type="submission" date="2012-11" db="EMBL/GenBank/DDBJ databases">
        <authorList>
            <person name="Lucero-Rivera Y.E."/>
            <person name="Tovar-Ramirez D."/>
        </authorList>
    </citation>
    <scope>NUCLEOTIDE SEQUENCE</scope>
    <source>
        <tissue evidence="3">Salivary gland</tissue>
    </source>
</reference>
<feature type="compositionally biased region" description="Basic and acidic residues" evidence="1">
    <location>
        <begin position="276"/>
        <end position="285"/>
    </location>
</feature>
<feature type="compositionally biased region" description="Acidic residues" evidence="1">
    <location>
        <begin position="2218"/>
        <end position="2229"/>
    </location>
</feature>
<feature type="region of interest" description="Disordered" evidence="1">
    <location>
        <begin position="1650"/>
        <end position="1758"/>
    </location>
</feature>
<feature type="compositionally biased region" description="Polar residues" evidence="1">
    <location>
        <begin position="1775"/>
        <end position="1796"/>
    </location>
</feature>
<evidence type="ECO:0000256" key="1">
    <source>
        <dbReference type="SAM" id="MobiDB-lite"/>
    </source>
</evidence>
<feature type="region of interest" description="Disordered" evidence="1">
    <location>
        <begin position="1133"/>
        <end position="1174"/>
    </location>
</feature>
<feature type="region of interest" description="Disordered" evidence="1">
    <location>
        <begin position="2063"/>
        <end position="2251"/>
    </location>
</feature>
<feature type="non-terminal residue" evidence="3">
    <location>
        <position position="1"/>
    </location>
</feature>
<dbReference type="SMART" id="SM00439">
    <property type="entry name" value="BAH"/>
    <property type="match status" value="1"/>
</dbReference>
<proteinExistence type="evidence at transcript level"/>
<feature type="compositionally biased region" description="Low complexity" evidence="1">
    <location>
        <begin position="2169"/>
        <end position="2186"/>
    </location>
</feature>
<feature type="region of interest" description="Disordered" evidence="1">
    <location>
        <begin position="258"/>
        <end position="308"/>
    </location>
</feature>
<dbReference type="PROSITE" id="PS51038">
    <property type="entry name" value="BAH"/>
    <property type="match status" value="1"/>
</dbReference>
<feature type="region of interest" description="Disordered" evidence="1">
    <location>
        <begin position="1534"/>
        <end position="1622"/>
    </location>
</feature>
<feature type="compositionally biased region" description="Polar residues" evidence="1">
    <location>
        <begin position="451"/>
        <end position="461"/>
    </location>
</feature>
<dbReference type="Gene3D" id="2.30.30.490">
    <property type="match status" value="1"/>
</dbReference>
<feature type="compositionally biased region" description="Low complexity" evidence="1">
    <location>
        <begin position="1043"/>
        <end position="1052"/>
    </location>
</feature>
<feature type="compositionally biased region" description="Polar residues" evidence="1">
    <location>
        <begin position="2064"/>
        <end position="2079"/>
    </location>
</feature>
<sequence>TRRHWSKVQLGGAGLSSSGVRRSAVGARRPAAGSDACASEGMEGQAPSPLEARFAPGAPCPLQQHYARMLMQQQQQQHAVPTSAAGGTALFPYLSALSNNASSPGGSPLGPLGSFRAPHTSPNMAAMRQFWPPTPPPDMSTSPGYSRYGGSYYSLFPPLSSPPDPFGPPGSLFPRLAHSASHYPSLLDRDGGFLSQSLGSPLSHYASALSPLASSSLLSPPTSSSTGTDLSHPGKVLDEPIVPTTHSHADSLLTTVAPLNSSTQSVRPLSKPPNAHTRDRCSEKSRSKKSSQKSTNKSGPTDLSMGATQVTAGRTKTVEKCSHCTCKQPQNCGTVTSASWSQDLLDNGGTVATVGVASSPPTEPSTTAGMSLHCIPSDQVTSTVPSPSAHPPPLLSPTGPAIVSSSTPDVSLTPPTPEAATDSPVSNTPPLHSPPQASPLRNLSPMPEPTSELSTSSQKDTSVFARGDCSSTTDECRAIAAVAPVTPVSCVTPVSSVAPMSSVAPVVSVVTPVNTVSPVKTVISPVSTVAPVNTVTPVVSTVTSISNVSPIPTAATAAVNTAAVSCMSTSASAAVMSTPVNHVMPMAPVNPVVAVVPRLPSPKEEKEEMRPECRYATAVTKREPVDLEQRATGPALVPLGKNAVMLSVQQTKVVSQTRLRGGTKSNGLAVGVAKASAKTTSVFSTPLGSGTGSPKVQEVAPVNLKISKSCEAVLQKPDGATSTGIPTCVAVATRRPQEAGGSKIVVEEKCDTTVSVVPALSVLNASSQPIPVGIAVAQQRQDHTITCSKTSLSSSAAEQSHITAVSCSTVILAAGGSDRGPRLCESRQGPAAHQGMAETTTTCLVTAGPVPAHTTWDSHSDALAIRPAAAALPWLTTPAPPVVTTPTIWLPQEATPPPLASPGGFQLARDALTGQLYLVPAAPTSWTLSGAATASPVQQILTTQQHTTFQQIMPDQWRSELKPTATVFEAVPPKLEILEAAKDLSTGAAFAYSTMPTAVATPPAPSVVSYLYDPSAVVQQLTQVAGTTSMVAALASGKVSQGTSPLVTTSSPSLPPQPLVEQGVQACDTDNATEESDDDTLRPTPALPCVKPGSAVTSVTTAIQVDMDCQTTSDENEPDEPMPVAVQTTDSANQTDDLPQQTTQPHVEPEEPDPGIRTPLFTPPRAKVQDMSDSEIDDSIPVLLTQTSGVQEFIDHHGLDLLVDSIEEFAANQEAAAESMPRLEKSETSRDSVGEATVLPEKGSPPALTAQSPSSRPEEWFARRSFSPGPSSKTAPQSPPSPPLLEANLDSPNNSKISLFDSLKIVTDSTDSFEDKDSSREMAVQQSAYAQSKTGCDLEHSFAEANTFSTLVTENAAFPRKLATSPCKTDITKDFSSDHLSFVFKGSQPAENGYGGFERSSKDFSQSKPPFQWHDVSKEPVQAGVVAGDASLVAGSATATFDASCTDGLGLLCALAEQRFLEEARKSSEVAELPVEDGKPAPSPVATITAPADEDSGKPCEDGGKLSAAESLEQVEREMRIQLAELQRKYREKQRELAKLQPRKDKECDQEKSSPHKKASSTSTSHQRKRRHSSTAQPLSPFDALKQSTAAKEVVTDKKADAAASNKELAKSSGHETTTKKAAEKVIVSTASRDVESKRPQPCVPVLTIKIGSEPYQAVTEPEAKAATSEPKAAAATGSPSKQRRKSCPEPSKPSYAVCSSKHPNATKAKEKQEKPEKPEKPARSAAEPQQQTKKSSHKASSKNKESSSGSKPEDDIWCVRRSERIFLLDAGVVKSSSLSSPPERQEASTSSTSQRAKPEKANATTPSASKAQPHTSGSKATTSAAGSSSYSPSECSSEPSRTEPTASCSSAPTVRRRQKLVSVLRKCSRAVGVTPNDTDSDDQGSDSTENVPLSRLSAAAKSGSDQPQQCYLLPEDLHDLTRVVMLEDGLFYTGYINEIQAPDVYGITLDGERGNRPHIFSREEILKAAVREVKPHSLKEVPEGRRVCAYWSQQYRCLYPGLVAKATSPNPSPSNSLVYVEFDDGDSGKIPIEDVRLLPQDFHPIAGDPHPSLVLNKKRNRNAENGQEASTSNQQNPQRVRKRKKPKAKKTQGAPSSDESDSDNGEVFDAGDGPSASKKRRREHKHRRHHKHHRCHHRHKHHKRHREHSTDAADQKGGSSKATRRDSAATTTSTCSSEPSTSGCSLYSAGPSGLGNKSGLKVRIRTSSTEMQQADAESSDDASEDSSSSDEAVSVASKRGPAKRKGRLPSVEKSKIAAFLPMRQLWRWSGTGSQRPGLNGKARKEFYSTIFRGRESIRVGDCAVFLSTGRPNLPYIGRIEAMWEGWNGNMVVRVKWFYHPEETKGLARRLRHPKGALFDSPHRDQNDVQTISHKCEVLSWDEYRAIRGIRSDESCADVYYLAGCYNPYNNTISIKPSLTL</sequence>
<feature type="compositionally biased region" description="Low complexity" evidence="1">
    <location>
        <begin position="1665"/>
        <end position="1677"/>
    </location>
</feature>
<dbReference type="PANTHER" id="PTHR12505">
    <property type="entry name" value="PHD FINGER TRANSCRIPTION FACTOR"/>
    <property type="match status" value="1"/>
</dbReference>
<feature type="compositionally biased region" description="Basic and acidic residues" evidence="1">
    <location>
        <begin position="1534"/>
        <end position="1554"/>
    </location>
</feature>
<feature type="region of interest" description="Disordered" evidence="1">
    <location>
        <begin position="1070"/>
        <end position="1089"/>
    </location>
</feature>
<feature type="region of interest" description="Disordered" evidence="1">
    <location>
        <begin position="1"/>
        <end position="50"/>
    </location>
</feature>
<feature type="compositionally biased region" description="Low complexity" evidence="1">
    <location>
        <begin position="1134"/>
        <end position="1145"/>
    </location>
</feature>
<feature type="compositionally biased region" description="Polar residues" evidence="1">
    <location>
        <begin position="258"/>
        <end position="267"/>
    </location>
</feature>
<dbReference type="Gene3D" id="2.30.30.140">
    <property type="match status" value="1"/>
</dbReference>
<dbReference type="Pfam" id="PF21744">
    <property type="entry name" value="BAHCC1-like_Tudor"/>
    <property type="match status" value="1"/>
</dbReference>
<organism evidence="3">
    <name type="scientific">Rhipicephalus pulchellus</name>
    <name type="common">Yellow backed tick</name>
    <name type="synonym">Dermacentor pulchellus</name>
    <dbReference type="NCBI Taxonomy" id="72859"/>
    <lineage>
        <taxon>Eukaryota</taxon>
        <taxon>Metazoa</taxon>
        <taxon>Ecdysozoa</taxon>
        <taxon>Arthropoda</taxon>
        <taxon>Chelicerata</taxon>
        <taxon>Arachnida</taxon>
        <taxon>Acari</taxon>
        <taxon>Parasitiformes</taxon>
        <taxon>Ixodida</taxon>
        <taxon>Ixodoidea</taxon>
        <taxon>Ixodidae</taxon>
        <taxon>Rhipicephalinae</taxon>
        <taxon>Rhipicephalus</taxon>
        <taxon>Rhipicephalus</taxon>
    </lineage>
</organism>
<feature type="compositionally biased region" description="Basic and acidic residues" evidence="1">
    <location>
        <begin position="1221"/>
        <end position="1233"/>
    </location>
</feature>
<feature type="region of interest" description="Disordered" evidence="1">
    <location>
        <begin position="1772"/>
        <end position="1855"/>
    </location>
</feature>
<evidence type="ECO:0000259" key="2">
    <source>
        <dbReference type="PROSITE" id="PS51038"/>
    </source>
</evidence>
<protein>
    <submittedName>
        <fullName evidence="3">Putative phd finger transcription factor culex quinquefasciatus phd finger transcription factor</fullName>
    </submittedName>
</protein>
<dbReference type="InterPro" id="IPR002999">
    <property type="entry name" value="Tudor"/>
</dbReference>
<evidence type="ECO:0000313" key="3">
    <source>
        <dbReference type="EMBL" id="JAA63997.1"/>
    </source>
</evidence>
<dbReference type="CDD" id="cd04714">
    <property type="entry name" value="BAH_BAHCC1"/>
    <property type="match status" value="1"/>
</dbReference>
<feature type="compositionally biased region" description="Basic and acidic residues" evidence="1">
    <location>
        <begin position="1608"/>
        <end position="1622"/>
    </location>
</feature>
<dbReference type="InterPro" id="IPR001025">
    <property type="entry name" value="BAH_dom"/>
</dbReference>
<feature type="region of interest" description="Disordered" evidence="1">
    <location>
        <begin position="1466"/>
        <end position="1512"/>
    </location>
</feature>
<feature type="compositionally biased region" description="Basic and acidic residues" evidence="1">
    <location>
        <begin position="1708"/>
        <end position="1723"/>
    </location>
</feature>
<dbReference type="SMART" id="SM00333">
    <property type="entry name" value="TUDOR"/>
    <property type="match status" value="1"/>
</dbReference>
<feature type="region of interest" description="Disordered" evidence="1">
    <location>
        <begin position="1214"/>
        <end position="1292"/>
    </location>
</feature>
<feature type="region of interest" description="Disordered" evidence="1">
    <location>
        <begin position="215"/>
        <end position="242"/>
    </location>
</feature>
<dbReference type="PANTHER" id="PTHR12505:SF24">
    <property type="entry name" value="PROTEIN WINGED EYE"/>
    <property type="match status" value="1"/>
</dbReference>
<feature type="compositionally biased region" description="Polar residues" evidence="1">
    <location>
        <begin position="1803"/>
        <end position="1815"/>
    </location>
</feature>
<dbReference type="InterPro" id="IPR048924">
    <property type="entry name" value="BAHCC1-like_Tudor"/>
</dbReference>
<dbReference type="InterPro" id="IPR052429">
    <property type="entry name" value="BAH_domain_protein"/>
</dbReference>
<dbReference type="InterPro" id="IPR043151">
    <property type="entry name" value="BAH_sf"/>
</dbReference>
<dbReference type="Pfam" id="PF01426">
    <property type="entry name" value="BAH"/>
    <property type="match status" value="1"/>
</dbReference>